<dbReference type="AlphaFoldDB" id="A0A1H0GZ52"/>
<evidence type="ECO:0000313" key="1">
    <source>
        <dbReference type="EMBL" id="SDO12163.1"/>
    </source>
</evidence>
<proteinExistence type="predicted"/>
<protein>
    <submittedName>
        <fullName evidence="1">Uncharacterized protein</fullName>
    </submittedName>
</protein>
<dbReference type="Proteomes" id="UP000199134">
    <property type="component" value="Unassembled WGS sequence"/>
</dbReference>
<evidence type="ECO:0000313" key="2">
    <source>
        <dbReference type="Proteomes" id="UP000199134"/>
    </source>
</evidence>
<comment type="caution">
    <text evidence="1">The sequence shown here is derived from an EMBL/GenBank/DDBJ whole genome shotgun (WGS) entry which is preliminary data.</text>
</comment>
<sequence>MKGEHVYVLSYNAGVLGVYANRADANREAKEYRRFDYKGVKVEEHLVG</sequence>
<name>A0A1H0GZ52_9BACT</name>
<dbReference type="EMBL" id="FNIW01000010">
    <property type="protein sequence ID" value="SDO12163.1"/>
    <property type="molecule type" value="Genomic_DNA"/>
</dbReference>
<organism evidence="1 2">
    <name type="scientific">Prevotella communis</name>
    <dbReference type="NCBI Taxonomy" id="2913614"/>
    <lineage>
        <taxon>Bacteria</taxon>
        <taxon>Pseudomonadati</taxon>
        <taxon>Bacteroidota</taxon>
        <taxon>Bacteroidia</taxon>
        <taxon>Bacteroidales</taxon>
        <taxon>Prevotellaceae</taxon>
        <taxon>Prevotella</taxon>
    </lineage>
</organism>
<accession>A0A1H0GZ52</accession>
<reference evidence="2" key="1">
    <citation type="submission" date="2016-10" db="EMBL/GenBank/DDBJ databases">
        <authorList>
            <person name="de Groot N.N."/>
        </authorList>
    </citation>
    <scope>NUCLEOTIDE SEQUENCE [LARGE SCALE GENOMIC DNA]</scope>
    <source>
        <strain evidence="2">BP1-145</strain>
    </source>
</reference>
<gene>
    <name evidence="1" type="ORF">SAMN04487900_11049</name>
</gene>